<evidence type="ECO:0000313" key="1">
    <source>
        <dbReference type="EMBL" id="WMY75748.1"/>
    </source>
</evidence>
<proteinExistence type="predicted"/>
<organism evidence="1 2">
    <name type="scientific">Buttiauxella selenatireducens</name>
    <dbReference type="NCBI Taxonomy" id="3073902"/>
    <lineage>
        <taxon>Bacteria</taxon>
        <taxon>Pseudomonadati</taxon>
        <taxon>Pseudomonadota</taxon>
        <taxon>Gammaproteobacteria</taxon>
        <taxon>Enterobacterales</taxon>
        <taxon>Enterobacteriaceae</taxon>
        <taxon>Buttiauxella</taxon>
    </lineage>
</organism>
<dbReference type="Gene3D" id="3.90.1570.30">
    <property type="match status" value="1"/>
</dbReference>
<evidence type="ECO:0000313" key="2">
    <source>
        <dbReference type="Proteomes" id="UP001246690"/>
    </source>
</evidence>
<name>A0ABY9SEI3_9ENTR</name>
<dbReference type="Proteomes" id="UP001246690">
    <property type="component" value="Chromosome"/>
</dbReference>
<dbReference type="RefSeq" id="WP_309878161.1">
    <property type="nucleotide sequence ID" value="NZ_CP133838.1"/>
</dbReference>
<accession>A0ABY9SEI3</accession>
<protein>
    <submittedName>
        <fullName evidence="1">Type I restriction enzyme HsdR N-terminal domain-containing protein</fullName>
    </submittedName>
</protein>
<reference evidence="1 2" key="1">
    <citation type="submission" date="2023-09" db="EMBL/GenBank/DDBJ databases">
        <title>Buttiauxella selenatireducens sp. nov., isolated from the rhizosphere of Cardamine hupingshanesis.</title>
        <authorList>
            <person name="Zhang S."/>
            <person name="Xu Z."/>
            <person name="Wang H."/>
            <person name="Guo Y."/>
        </authorList>
    </citation>
    <scope>NUCLEOTIDE SEQUENCE [LARGE SCALE GENOMIC DNA]</scope>
    <source>
        <strain evidence="1 2">R73</strain>
    </source>
</reference>
<gene>
    <name evidence="1" type="ORF">RHD99_07355</name>
</gene>
<dbReference type="EMBL" id="CP133838">
    <property type="protein sequence ID" value="WMY75748.1"/>
    <property type="molecule type" value="Genomic_DNA"/>
</dbReference>
<sequence length="320" mass="36415">MFDNFSESLFDDRNFKEDSVREVIIVPILRRLGYFPTGDQNITRSKHLKHPFIFAGTRKCSVSIIPDYTLNFRNNPVLVLDAKNPLEDLDSKEHIQQAYSYAIHPEIKTKHFALCNGRRLVVFSIDSALPLLDIPFSEFESRWDEIEKFLLPKYLLEPGLRNFTPDFGTKISRMGLEPGCEITMLSVRLGLFAMVEQNLYTATVNTDFAGADHCVSFDFNKENLFSLVAGFPSELKDQFLDALLRAPFKAGADLELEVDLNCQLGHPIQVEHESFVPLVIKQVYGSRFLPGSALLVGEDIPSNIFRISKTYKINNPEQCK</sequence>
<keyword evidence="2" id="KW-1185">Reference proteome</keyword>